<dbReference type="Gene3D" id="1.10.10.10">
    <property type="entry name" value="Winged helix-like DNA-binding domain superfamily/Winged helix DNA-binding domain"/>
    <property type="match status" value="1"/>
</dbReference>
<dbReference type="GO" id="GO:0005829">
    <property type="term" value="C:cytosol"/>
    <property type="evidence" value="ECO:0007669"/>
    <property type="project" value="TreeGrafter"/>
</dbReference>
<comment type="caution">
    <text evidence="6">The sequence shown here is derived from an EMBL/GenBank/DDBJ whole genome shotgun (WGS) entry which is preliminary data.</text>
</comment>
<dbReference type="EMBL" id="JABXYR010000002">
    <property type="protein sequence ID" value="NWO23513.1"/>
    <property type="molecule type" value="Genomic_DNA"/>
</dbReference>
<name>A0A7Y8VRY3_9FIRM</name>
<evidence type="ECO:0000256" key="1">
    <source>
        <dbReference type="ARBA" id="ARBA00009437"/>
    </source>
</evidence>
<dbReference type="Pfam" id="PF03466">
    <property type="entry name" value="LysR_substrate"/>
    <property type="match status" value="1"/>
</dbReference>
<reference evidence="6 7" key="1">
    <citation type="submission" date="2020-06" db="EMBL/GenBank/DDBJ databases">
        <title>Mogibacterium timidum strain W9173 genomic sequence.</title>
        <authorList>
            <person name="Wade W.G."/>
            <person name="Johnston C.D."/>
            <person name="Chen T."/>
            <person name="Dewhirst F.E."/>
        </authorList>
    </citation>
    <scope>NUCLEOTIDE SEQUENCE [LARGE SCALE GENOMIC DNA]</scope>
    <source>
        <strain evidence="6 7">W9173</strain>
    </source>
</reference>
<evidence type="ECO:0000313" key="7">
    <source>
        <dbReference type="Proteomes" id="UP000526307"/>
    </source>
</evidence>
<dbReference type="PROSITE" id="PS50931">
    <property type="entry name" value="HTH_LYSR"/>
    <property type="match status" value="1"/>
</dbReference>
<dbReference type="InterPro" id="IPR036388">
    <property type="entry name" value="WH-like_DNA-bd_sf"/>
</dbReference>
<evidence type="ECO:0000259" key="5">
    <source>
        <dbReference type="PROSITE" id="PS50931"/>
    </source>
</evidence>
<dbReference type="CDD" id="cd05466">
    <property type="entry name" value="PBP2_LTTR_substrate"/>
    <property type="match status" value="1"/>
</dbReference>
<evidence type="ECO:0000256" key="4">
    <source>
        <dbReference type="ARBA" id="ARBA00023163"/>
    </source>
</evidence>
<accession>A0A7Y8VRY3</accession>
<evidence type="ECO:0000256" key="2">
    <source>
        <dbReference type="ARBA" id="ARBA00023015"/>
    </source>
</evidence>
<dbReference type="InterPro" id="IPR000847">
    <property type="entry name" value="LysR_HTH_N"/>
</dbReference>
<dbReference type="SUPFAM" id="SSF53850">
    <property type="entry name" value="Periplasmic binding protein-like II"/>
    <property type="match status" value="1"/>
</dbReference>
<keyword evidence="7" id="KW-1185">Reference proteome</keyword>
<dbReference type="InterPro" id="IPR050950">
    <property type="entry name" value="HTH-type_LysR_regulators"/>
</dbReference>
<dbReference type="SUPFAM" id="SSF46785">
    <property type="entry name" value="Winged helix' DNA-binding domain"/>
    <property type="match status" value="1"/>
</dbReference>
<dbReference type="InterPro" id="IPR036390">
    <property type="entry name" value="WH_DNA-bd_sf"/>
</dbReference>
<keyword evidence="4" id="KW-0804">Transcription</keyword>
<dbReference type="AlphaFoldDB" id="A0A7Y8VRY3"/>
<dbReference type="PANTHER" id="PTHR30419:SF24">
    <property type="entry name" value="HTH-TYPE TRANSCRIPTIONAL REGULATOR CZCR"/>
    <property type="match status" value="1"/>
</dbReference>
<protein>
    <submittedName>
        <fullName evidence="6">LysR family transcriptional regulator</fullName>
    </submittedName>
</protein>
<evidence type="ECO:0000256" key="3">
    <source>
        <dbReference type="ARBA" id="ARBA00023125"/>
    </source>
</evidence>
<evidence type="ECO:0000313" key="6">
    <source>
        <dbReference type="EMBL" id="NWO23513.1"/>
    </source>
</evidence>
<feature type="domain" description="HTH lysR-type" evidence="5">
    <location>
        <begin position="1"/>
        <end position="57"/>
    </location>
</feature>
<keyword evidence="3" id="KW-0238">DNA-binding</keyword>
<dbReference type="Proteomes" id="UP000526307">
    <property type="component" value="Unassembled WGS sequence"/>
</dbReference>
<dbReference type="PRINTS" id="PR00039">
    <property type="entry name" value="HTHLYSR"/>
</dbReference>
<dbReference type="RefSeq" id="WP_009643969.1">
    <property type="nucleotide sequence ID" value="NZ_CAUTAN010000047.1"/>
</dbReference>
<keyword evidence="2" id="KW-0805">Transcription regulation</keyword>
<gene>
    <name evidence="6" type="ORF">HW270_05475</name>
</gene>
<dbReference type="GO" id="GO:0003700">
    <property type="term" value="F:DNA-binding transcription factor activity"/>
    <property type="evidence" value="ECO:0007669"/>
    <property type="project" value="InterPro"/>
</dbReference>
<organism evidence="6 7">
    <name type="scientific">Mogibacterium timidum</name>
    <dbReference type="NCBI Taxonomy" id="35519"/>
    <lineage>
        <taxon>Bacteria</taxon>
        <taxon>Bacillati</taxon>
        <taxon>Bacillota</taxon>
        <taxon>Clostridia</taxon>
        <taxon>Peptostreptococcales</taxon>
        <taxon>Anaerovoracaceae</taxon>
        <taxon>Mogibacterium</taxon>
    </lineage>
</organism>
<dbReference type="GO" id="GO:0003677">
    <property type="term" value="F:DNA binding"/>
    <property type="evidence" value="ECO:0007669"/>
    <property type="project" value="UniProtKB-KW"/>
</dbReference>
<dbReference type="InterPro" id="IPR005119">
    <property type="entry name" value="LysR_subst-bd"/>
</dbReference>
<sequence length="299" mass="34034">MLNKYEVFVQVAETRNLTKVAERYHYSQSAISHALRALEEEIGLPLVHRAKNGITLTKYGEELLPDFRRIVCSRERLLQKADQFRGLRRGTLRVGAFTSVSMHWIPAVAEKFAAEYPNIQLIQSHSSYDGVEAGLQTGQLDIGFLSGYYKGNFEFMPLYQDEYLVLLPPDDPLAQYERIPIEALNYRRFVLMEEGGEYDAWHILSRIKGAEVVHYVNEDMLAVPLVEHGIGISILPKLILDGIATPAVKKRFAEPRYRVIGIAANSFKDAPPLAQLFIDLTKDYIETWDPDKLKASISY</sequence>
<dbReference type="Gene3D" id="3.40.190.10">
    <property type="entry name" value="Periplasmic binding protein-like II"/>
    <property type="match status" value="2"/>
</dbReference>
<dbReference type="PANTHER" id="PTHR30419">
    <property type="entry name" value="HTH-TYPE TRANSCRIPTIONAL REGULATOR YBHD"/>
    <property type="match status" value="1"/>
</dbReference>
<proteinExistence type="inferred from homology"/>
<comment type="similarity">
    <text evidence="1">Belongs to the LysR transcriptional regulatory family.</text>
</comment>
<dbReference type="Pfam" id="PF00126">
    <property type="entry name" value="HTH_1"/>
    <property type="match status" value="1"/>
</dbReference>